<dbReference type="AlphaFoldDB" id="A0A8S1W1D2"/>
<gene>
    <name evidence="1" type="ORF">PPENT_87.1.T0820005</name>
</gene>
<evidence type="ECO:0000313" key="1">
    <source>
        <dbReference type="EMBL" id="CAD8183834.1"/>
    </source>
</evidence>
<proteinExistence type="predicted"/>
<protein>
    <submittedName>
        <fullName evidence="1">Uncharacterized protein</fullName>
    </submittedName>
</protein>
<evidence type="ECO:0000313" key="2">
    <source>
        <dbReference type="Proteomes" id="UP000689195"/>
    </source>
</evidence>
<name>A0A8S1W1D2_9CILI</name>
<organism evidence="1 2">
    <name type="scientific">Paramecium pentaurelia</name>
    <dbReference type="NCBI Taxonomy" id="43138"/>
    <lineage>
        <taxon>Eukaryota</taxon>
        <taxon>Sar</taxon>
        <taxon>Alveolata</taxon>
        <taxon>Ciliophora</taxon>
        <taxon>Intramacronucleata</taxon>
        <taxon>Oligohymenophorea</taxon>
        <taxon>Peniculida</taxon>
        <taxon>Parameciidae</taxon>
        <taxon>Paramecium</taxon>
    </lineage>
</organism>
<dbReference type="EMBL" id="CAJJDO010000082">
    <property type="protein sequence ID" value="CAD8183834.1"/>
    <property type="molecule type" value="Genomic_DNA"/>
</dbReference>
<dbReference type="Proteomes" id="UP000689195">
    <property type="component" value="Unassembled WGS sequence"/>
</dbReference>
<keyword evidence="2" id="KW-1185">Reference proteome</keyword>
<accession>A0A8S1W1D2</accession>
<sequence>MSQNFCIKNLQSKIFQQLFQTISQNKSKQSVLNYGYYVGRLWSRQNNDFKQVRRSTQVKFFWISILIQKQPLEYNIIHSQEIMLNFQQGILQDRKSTDPQCQAMKKKQKLRLWFMIVQMNHLFFLHIDKWIEEFVFQAGANVKIALIGHTQKLTEQYDIAYQIQINHQDLEFKDKMNKLLDNISISTESILFLYLGLIPLNQQDQSPISNLNLQDNNDQVNVIEFNHQKDQLIEVLASNNNQEVKSCEC</sequence>
<comment type="caution">
    <text evidence="1">The sequence shown here is derived from an EMBL/GenBank/DDBJ whole genome shotgun (WGS) entry which is preliminary data.</text>
</comment>
<reference evidence="1" key="1">
    <citation type="submission" date="2021-01" db="EMBL/GenBank/DDBJ databases">
        <authorList>
            <consortium name="Genoscope - CEA"/>
            <person name="William W."/>
        </authorList>
    </citation>
    <scope>NUCLEOTIDE SEQUENCE</scope>
</reference>